<reference evidence="1 2" key="1">
    <citation type="journal article" date="2022" name="DNA Res.">
        <title>Chromosomal-level genome assembly of the orchid tree Bauhinia variegata (Leguminosae; Cercidoideae) supports the allotetraploid origin hypothesis of Bauhinia.</title>
        <authorList>
            <person name="Zhong Y."/>
            <person name="Chen Y."/>
            <person name="Zheng D."/>
            <person name="Pang J."/>
            <person name="Liu Y."/>
            <person name="Luo S."/>
            <person name="Meng S."/>
            <person name="Qian L."/>
            <person name="Wei D."/>
            <person name="Dai S."/>
            <person name="Zhou R."/>
        </authorList>
    </citation>
    <scope>NUCLEOTIDE SEQUENCE [LARGE SCALE GENOMIC DNA]</scope>
    <source>
        <strain evidence="1">BV-YZ2020</strain>
    </source>
</reference>
<gene>
    <name evidence="1" type="ORF">L6164_013526</name>
</gene>
<evidence type="ECO:0000313" key="2">
    <source>
        <dbReference type="Proteomes" id="UP000828941"/>
    </source>
</evidence>
<sequence>MQTASHSQLLFSFSHRSFGTNIKTGYVKFHAPNPSRLVNKHAFNGKPEIHKFGIPQNKADCLCIPMQMTAICLLQ</sequence>
<dbReference type="EMBL" id="CM039431">
    <property type="protein sequence ID" value="KAI4334817.1"/>
    <property type="molecule type" value="Genomic_DNA"/>
</dbReference>
<organism evidence="1 2">
    <name type="scientific">Bauhinia variegata</name>
    <name type="common">Purple orchid tree</name>
    <name type="synonym">Phanera variegata</name>
    <dbReference type="NCBI Taxonomy" id="167791"/>
    <lineage>
        <taxon>Eukaryota</taxon>
        <taxon>Viridiplantae</taxon>
        <taxon>Streptophyta</taxon>
        <taxon>Embryophyta</taxon>
        <taxon>Tracheophyta</taxon>
        <taxon>Spermatophyta</taxon>
        <taxon>Magnoliopsida</taxon>
        <taxon>eudicotyledons</taxon>
        <taxon>Gunneridae</taxon>
        <taxon>Pentapetalae</taxon>
        <taxon>rosids</taxon>
        <taxon>fabids</taxon>
        <taxon>Fabales</taxon>
        <taxon>Fabaceae</taxon>
        <taxon>Cercidoideae</taxon>
        <taxon>Cercideae</taxon>
        <taxon>Bauhiniinae</taxon>
        <taxon>Bauhinia</taxon>
    </lineage>
</organism>
<comment type="caution">
    <text evidence="1">The sequence shown here is derived from an EMBL/GenBank/DDBJ whole genome shotgun (WGS) entry which is preliminary data.</text>
</comment>
<dbReference type="Proteomes" id="UP000828941">
    <property type="component" value="Chromosome 6"/>
</dbReference>
<accession>A0ACB9NFV3</accession>
<keyword evidence="2" id="KW-1185">Reference proteome</keyword>
<evidence type="ECO:0000313" key="1">
    <source>
        <dbReference type="EMBL" id="KAI4334817.1"/>
    </source>
</evidence>
<protein>
    <submittedName>
        <fullName evidence="1">Uncharacterized protein</fullName>
    </submittedName>
</protein>
<name>A0ACB9NFV3_BAUVA</name>
<proteinExistence type="predicted"/>